<name>A0A813FBM6_POLGL</name>
<evidence type="ECO:0000313" key="3">
    <source>
        <dbReference type="EMBL" id="CAE8609179.1"/>
    </source>
</evidence>
<keyword evidence="4" id="KW-1185">Reference proteome</keyword>
<accession>A0A813FBM6</accession>
<dbReference type="OrthoDB" id="201235at2759"/>
<dbReference type="GO" id="GO:0003676">
    <property type="term" value="F:nucleic acid binding"/>
    <property type="evidence" value="ECO:0007669"/>
    <property type="project" value="InterPro"/>
</dbReference>
<evidence type="ECO:0000259" key="2">
    <source>
        <dbReference type="PROSITE" id="PS50879"/>
    </source>
</evidence>
<comment type="caution">
    <text evidence="3">The sequence shown here is derived from an EMBL/GenBank/DDBJ whole genome shotgun (WGS) entry which is preliminary data.</text>
</comment>
<feature type="region of interest" description="Disordered" evidence="1">
    <location>
        <begin position="1164"/>
        <end position="1207"/>
    </location>
</feature>
<organism evidence="3 4">
    <name type="scientific">Polarella glacialis</name>
    <name type="common">Dinoflagellate</name>
    <dbReference type="NCBI Taxonomy" id="89957"/>
    <lineage>
        <taxon>Eukaryota</taxon>
        <taxon>Sar</taxon>
        <taxon>Alveolata</taxon>
        <taxon>Dinophyceae</taxon>
        <taxon>Suessiales</taxon>
        <taxon>Suessiaceae</taxon>
        <taxon>Polarella</taxon>
    </lineage>
</organism>
<feature type="domain" description="RNase H type-1" evidence="2">
    <location>
        <begin position="915"/>
        <end position="1093"/>
    </location>
</feature>
<proteinExistence type="predicted"/>
<dbReference type="Pfam" id="PF13385">
    <property type="entry name" value="Laminin_G_3"/>
    <property type="match status" value="2"/>
</dbReference>
<protein>
    <recommendedName>
        <fullName evidence="2">RNase H type-1 domain-containing protein</fullName>
    </recommendedName>
</protein>
<sequence length="1207" mass="130744">MILVSRTSIDVPVDSSIGRDLGVVRRWQSTTARLVAAIAGKMLADHVAFEAVDEVGRHGLVGKDSCERVPETLVILPVASPRQRSLSDGCKFGYRNVTERTLEIDNGQTRLKRIRGRRDIVKGSEDSFMLQFWARKRVSGCSSGIDKETIHNLGMQEVTPCTSATIEHQEAVGHPQALQTQERRLIKPWEIISNLPEPIIAIVVDLEFFPRVKFKCRLKYPLISASALAQLPISEASRRSLEVCCRKRAKSRKPISKAMKQSPVQLVSLNDSFAGKHRPALGGMFYPSATLDTAGLVGRTAMSTSTEPSAWAKKVTQFCPKEASEEVPAITISQEMFVKLTTLAGSNHVAVVVTSSYDLKVLVSTDAGGLTEVTAVSFASISIWIHLVVTIDATTTSIYKDGVLFHSDASGQQPDETSGSVCYLGKSNDDLDPYLDGYISHVRIWNGVALSAPEVATLYDFREDCSTYTCGSDCGSVLLLPNATRGTRIPESCCPSTQNDPTCCEHQCSSHPCGANYKQKSNAISLYGQTDGDCCDLLCSGFSCPHGYEGISTAYSTVGSTRTVCCVQSCNSWSSNSPDSAGLYLNGLASLSSEWKDEYTFIRVEWMGTQYIQFRSISNPFVNRSAGYTGSGQSDNQLFNLSDFASSDTALSNWVQSAGGAWLCLSYTNGPAEEAAWAILPISNAAWDLGCSGTSDMGRGAYYYAGDCCASANSGWVGIKNRNAQKKPPVTDVTINTGTCTIPWGAVSKISPPSHAWQFKVSSCTNPLLGDSVDDVSASALQSGSCTIADGFRLDGYSSHIRFSSWLWGGVTSIEMFVKLTTLAGASQSLFDCSNHVAVVVTSSYDLKVLVSTDAGGLTEVTAVSFASISIWIHLVVTIDATTTSIYKDGVLFHSDASGQQPDETSGSVCYLGKSNDDLDPYLDGYISHVRIWNGVALSAPEWKDEYTFIRVEWMGFDSSTGDYVAQYIQFRSISNPFVNRSAGYTGSGQSDNQLFNLSDFASSDTALSNWVQSAVIVRTDSKYVHNGMQHNLAGWRESGRRGVCNADLWQRLDDAVRARTTSFRTIKVRGHSNMRHVKVDRETLLMANNKRFLASAVQRMMVAILQARAACATQACGPHSRSTSRISISDESMAADFPEHSMDVNVVIISDSEDEVQAPLAAYSEQPAGHSSHPISAAPVHTVPRHASQLSSSFSYTGRSAPAAPD</sequence>
<dbReference type="Gene3D" id="2.60.120.200">
    <property type="match status" value="2"/>
</dbReference>
<dbReference type="InterPro" id="IPR036397">
    <property type="entry name" value="RNaseH_sf"/>
</dbReference>
<dbReference type="InterPro" id="IPR002156">
    <property type="entry name" value="RNaseH_domain"/>
</dbReference>
<evidence type="ECO:0000313" key="4">
    <source>
        <dbReference type="Proteomes" id="UP000654075"/>
    </source>
</evidence>
<gene>
    <name evidence="3" type="ORF">PGLA1383_LOCUS27006</name>
</gene>
<dbReference type="InterPro" id="IPR013320">
    <property type="entry name" value="ConA-like_dom_sf"/>
</dbReference>
<dbReference type="Pfam" id="PF00075">
    <property type="entry name" value="RNase_H"/>
    <property type="match status" value="1"/>
</dbReference>
<dbReference type="Proteomes" id="UP000654075">
    <property type="component" value="Unassembled WGS sequence"/>
</dbReference>
<evidence type="ECO:0000256" key="1">
    <source>
        <dbReference type="SAM" id="MobiDB-lite"/>
    </source>
</evidence>
<dbReference type="Gene3D" id="3.30.420.10">
    <property type="entry name" value="Ribonuclease H-like superfamily/Ribonuclease H"/>
    <property type="match status" value="1"/>
</dbReference>
<dbReference type="PROSITE" id="PS50879">
    <property type="entry name" value="RNASE_H_1"/>
    <property type="match status" value="1"/>
</dbReference>
<dbReference type="EMBL" id="CAJNNV010024251">
    <property type="protein sequence ID" value="CAE8609179.1"/>
    <property type="molecule type" value="Genomic_DNA"/>
</dbReference>
<dbReference type="AlphaFoldDB" id="A0A813FBM6"/>
<reference evidence="3" key="1">
    <citation type="submission" date="2021-02" db="EMBL/GenBank/DDBJ databases">
        <authorList>
            <person name="Dougan E. K."/>
            <person name="Rhodes N."/>
            <person name="Thang M."/>
            <person name="Chan C."/>
        </authorList>
    </citation>
    <scope>NUCLEOTIDE SEQUENCE</scope>
</reference>
<dbReference type="SUPFAM" id="SSF49899">
    <property type="entry name" value="Concanavalin A-like lectins/glucanases"/>
    <property type="match status" value="2"/>
</dbReference>
<dbReference type="GO" id="GO:0004523">
    <property type="term" value="F:RNA-DNA hybrid ribonuclease activity"/>
    <property type="evidence" value="ECO:0007669"/>
    <property type="project" value="InterPro"/>
</dbReference>
<dbReference type="SUPFAM" id="SSF53098">
    <property type="entry name" value="Ribonuclease H-like"/>
    <property type="match status" value="1"/>
</dbReference>
<feature type="compositionally biased region" description="Polar residues" evidence="1">
    <location>
        <begin position="1189"/>
        <end position="1199"/>
    </location>
</feature>
<dbReference type="InterPro" id="IPR012337">
    <property type="entry name" value="RNaseH-like_sf"/>
</dbReference>